<organism evidence="2 3">
    <name type="scientific">Mycolicibacterium agri</name>
    <name type="common">Mycobacterium agri</name>
    <dbReference type="NCBI Taxonomy" id="36811"/>
    <lineage>
        <taxon>Bacteria</taxon>
        <taxon>Bacillati</taxon>
        <taxon>Actinomycetota</taxon>
        <taxon>Actinomycetes</taxon>
        <taxon>Mycobacteriales</taxon>
        <taxon>Mycobacteriaceae</taxon>
        <taxon>Mycolicibacterium</taxon>
    </lineage>
</organism>
<accession>A0A2A7NGR5</accession>
<evidence type="ECO:0000313" key="1">
    <source>
        <dbReference type="EMBL" id="GFG54579.1"/>
    </source>
</evidence>
<reference evidence="1" key="3">
    <citation type="submission" date="2020-02" db="EMBL/GenBank/DDBJ databases">
        <authorList>
            <person name="Matsumoto Y."/>
            <person name="Motooka D."/>
            <person name="Nakamura S."/>
        </authorList>
    </citation>
    <scope>NUCLEOTIDE SEQUENCE</scope>
    <source>
        <strain evidence="1">JCM 6377</strain>
    </source>
</reference>
<protein>
    <recommendedName>
        <fullName evidence="5">PE family protein</fullName>
    </recommendedName>
</protein>
<comment type="caution">
    <text evidence="2">The sequence shown here is derived from an EMBL/GenBank/DDBJ whole genome shotgun (WGS) entry which is preliminary data.</text>
</comment>
<dbReference type="EMBL" id="BLKS01000001">
    <property type="protein sequence ID" value="GFG54579.1"/>
    <property type="molecule type" value="Genomic_DNA"/>
</dbReference>
<dbReference type="RefSeq" id="WP_097937624.1">
    <property type="nucleotide sequence ID" value="NZ_BLKS01000001.1"/>
</dbReference>
<proteinExistence type="predicted"/>
<reference evidence="1 4" key="2">
    <citation type="journal article" date="2019" name="Emerg. Microbes Infect.">
        <title>Comprehensive subspecies identification of 175 nontuberculous mycobacteria species based on 7547 genomic profiles.</title>
        <authorList>
            <person name="Matsumoto Y."/>
            <person name="Kinjo T."/>
            <person name="Motooka D."/>
            <person name="Nabeya D."/>
            <person name="Jung N."/>
            <person name="Uechi K."/>
            <person name="Horii T."/>
            <person name="Iida T."/>
            <person name="Fujita J."/>
            <person name="Nakamura S."/>
        </authorList>
    </citation>
    <scope>NUCLEOTIDE SEQUENCE [LARGE SCALE GENOMIC DNA]</scope>
    <source>
        <strain evidence="1 4">JCM 6377</strain>
    </source>
</reference>
<evidence type="ECO:0008006" key="5">
    <source>
        <dbReference type="Google" id="ProtNLM"/>
    </source>
</evidence>
<dbReference type="Proteomes" id="UP000220914">
    <property type="component" value="Unassembled WGS sequence"/>
</dbReference>
<sequence>MASKNIKLNPDETLGHVNKIAATMAEAAVPGPVPPPSPPASPIDVALNAVAAAAAEKAAASAEAIASRGTQHYAASVQAIEAMRAQEEQNVETITEVQTGVPEAGITEV</sequence>
<evidence type="ECO:0000313" key="4">
    <source>
        <dbReference type="Proteomes" id="UP000465302"/>
    </source>
</evidence>
<evidence type="ECO:0000313" key="3">
    <source>
        <dbReference type="Proteomes" id="UP000220914"/>
    </source>
</evidence>
<dbReference type="EMBL" id="PDCP01000001">
    <property type="protein sequence ID" value="PEG43050.1"/>
    <property type="molecule type" value="Genomic_DNA"/>
</dbReference>
<dbReference type="Proteomes" id="UP000465302">
    <property type="component" value="Unassembled WGS sequence"/>
</dbReference>
<gene>
    <name evidence="2" type="ORF">CQY20_00145</name>
    <name evidence="1" type="ORF">MAGR_60200</name>
</gene>
<reference evidence="2 3" key="1">
    <citation type="submission" date="2017-10" db="EMBL/GenBank/DDBJ databases">
        <title>The new phylogeny of genus Mycobacterium.</title>
        <authorList>
            <person name="Tortoli E."/>
            <person name="Trovato A."/>
            <person name="Cirillo D.M."/>
        </authorList>
    </citation>
    <scope>NUCLEOTIDE SEQUENCE [LARGE SCALE GENOMIC DNA]</scope>
    <source>
        <strain evidence="2 3">CCUG37673</strain>
    </source>
</reference>
<dbReference type="OrthoDB" id="4763322at2"/>
<keyword evidence="3" id="KW-1185">Reference proteome</keyword>
<dbReference type="AlphaFoldDB" id="A0A2A7NGR5"/>
<name>A0A2A7NGR5_MYCAG</name>
<evidence type="ECO:0000313" key="2">
    <source>
        <dbReference type="EMBL" id="PEG43050.1"/>
    </source>
</evidence>